<feature type="binding site" evidence="6">
    <location>
        <begin position="20"/>
        <end position="22"/>
    </location>
    <ligand>
        <name>ATP</name>
        <dbReference type="ChEBI" id="CHEBI:30616"/>
    </ligand>
</feature>
<keyword evidence="1 6" id="KW-0963">Cytoplasm</keyword>
<dbReference type="CDD" id="cd10225">
    <property type="entry name" value="ASKHA_NBD_MreB-like"/>
    <property type="match status" value="1"/>
</dbReference>
<dbReference type="NCBIfam" id="TIGR00904">
    <property type="entry name" value="mreB"/>
    <property type="match status" value="1"/>
</dbReference>
<dbReference type="SUPFAM" id="SSF53067">
    <property type="entry name" value="Actin-like ATPase domain"/>
    <property type="match status" value="2"/>
</dbReference>
<feature type="binding site" evidence="6">
    <location>
        <begin position="164"/>
        <end position="166"/>
    </location>
    <ligand>
        <name>ATP</name>
        <dbReference type="ChEBI" id="CHEBI:30616"/>
    </ligand>
</feature>
<evidence type="ECO:0000256" key="1">
    <source>
        <dbReference type="ARBA" id="ARBA00022490"/>
    </source>
</evidence>
<comment type="subcellular location">
    <subcellularLocation>
        <location evidence="6">Cytoplasm</location>
    </subcellularLocation>
    <text evidence="6">Membrane-associated.</text>
</comment>
<dbReference type="PANTHER" id="PTHR42749">
    <property type="entry name" value="CELL SHAPE-DETERMINING PROTEIN MREB"/>
    <property type="match status" value="1"/>
</dbReference>
<evidence type="ECO:0000256" key="6">
    <source>
        <dbReference type="HAMAP-Rule" id="MF_02207"/>
    </source>
</evidence>
<dbReference type="GO" id="GO:0008360">
    <property type="term" value="P:regulation of cell shape"/>
    <property type="evidence" value="ECO:0007669"/>
    <property type="project" value="UniProtKB-UniRule"/>
</dbReference>
<dbReference type="GO" id="GO:0005737">
    <property type="term" value="C:cytoplasm"/>
    <property type="evidence" value="ECO:0007669"/>
    <property type="project" value="UniProtKB-SubCell"/>
</dbReference>
<comment type="function">
    <text evidence="6">Forms membrane-associated dynamic filaments that are essential for cell shape determination. Acts by regulating cell wall synthesis and cell elongation, and thus cell shape. A feedback loop between cell geometry and MreB localization may maintain elongated cell shape by targeting cell wall growth to regions of negative cell wall curvature.</text>
</comment>
<dbReference type="EMBL" id="VGIY01000212">
    <property type="protein sequence ID" value="MBM3317892.1"/>
    <property type="molecule type" value="Genomic_DNA"/>
</dbReference>
<evidence type="ECO:0000313" key="8">
    <source>
        <dbReference type="Proteomes" id="UP000748308"/>
    </source>
</evidence>
<evidence type="ECO:0000313" key="7">
    <source>
        <dbReference type="EMBL" id="MBM3317892.1"/>
    </source>
</evidence>
<comment type="caution">
    <text evidence="7">The sequence shown here is derived from an EMBL/GenBank/DDBJ whole genome shotgun (WGS) entry which is preliminary data.</text>
</comment>
<keyword evidence="2 6" id="KW-0547">Nucleotide-binding</keyword>
<evidence type="ECO:0000256" key="5">
    <source>
        <dbReference type="ARBA" id="ARBA00023458"/>
    </source>
</evidence>
<dbReference type="Proteomes" id="UP000748308">
    <property type="component" value="Unassembled WGS sequence"/>
</dbReference>
<reference evidence="7" key="1">
    <citation type="submission" date="2019-03" db="EMBL/GenBank/DDBJ databases">
        <title>Lake Tanganyika Metagenome-Assembled Genomes (MAGs).</title>
        <authorList>
            <person name="Tran P."/>
        </authorList>
    </citation>
    <scope>NUCLEOTIDE SEQUENCE</scope>
    <source>
        <strain evidence="7">M_DeepCast_400m_m2_100</strain>
    </source>
</reference>
<dbReference type="PANTHER" id="PTHR42749:SF1">
    <property type="entry name" value="CELL SHAPE-DETERMINING PROTEIN MREB"/>
    <property type="match status" value="1"/>
</dbReference>
<dbReference type="HAMAP" id="MF_02207">
    <property type="entry name" value="MreB"/>
    <property type="match status" value="1"/>
</dbReference>
<dbReference type="InterPro" id="IPR043129">
    <property type="entry name" value="ATPase_NBD"/>
</dbReference>
<comment type="similarity">
    <text evidence="5 6">Belongs to the FtsA/MreB family.</text>
</comment>
<dbReference type="NCBIfam" id="NF010539">
    <property type="entry name" value="PRK13927.1"/>
    <property type="match status" value="1"/>
</dbReference>
<keyword evidence="4 6" id="KW-0133">Cell shape</keyword>
<accession>A0A937XCN8</accession>
<organism evidence="7 8">
    <name type="scientific">Eiseniibacteriota bacterium</name>
    <dbReference type="NCBI Taxonomy" id="2212470"/>
    <lineage>
        <taxon>Bacteria</taxon>
        <taxon>Candidatus Eiseniibacteriota</taxon>
    </lineage>
</organism>
<dbReference type="PRINTS" id="PR01652">
    <property type="entry name" value="SHAPEPROTEIN"/>
</dbReference>
<dbReference type="Gene3D" id="3.30.420.40">
    <property type="match status" value="2"/>
</dbReference>
<keyword evidence="3 6" id="KW-0067">ATP-binding</keyword>
<dbReference type="GO" id="GO:0005524">
    <property type="term" value="F:ATP binding"/>
    <property type="evidence" value="ECO:0007669"/>
    <property type="project" value="UniProtKB-KW"/>
</dbReference>
<dbReference type="Pfam" id="PF06723">
    <property type="entry name" value="MreB_Mbl"/>
    <property type="match status" value="1"/>
</dbReference>
<dbReference type="GO" id="GO:0000902">
    <property type="term" value="P:cell morphogenesis"/>
    <property type="evidence" value="ECO:0007669"/>
    <property type="project" value="InterPro"/>
</dbReference>
<evidence type="ECO:0000256" key="4">
    <source>
        <dbReference type="ARBA" id="ARBA00022960"/>
    </source>
</evidence>
<evidence type="ECO:0000256" key="3">
    <source>
        <dbReference type="ARBA" id="ARBA00022840"/>
    </source>
</evidence>
<proteinExistence type="inferred from homology"/>
<sequence length="345" mass="37565">MLFDRLLRYMSSDIAIDLGTANTLVYVHGRGIVLNEPSVVAVERASRQVLAVGREAKEMLGRTPQAIEAVRPLKDGVIADFEMTEELLRRLIQNVQKSRFVVHPRIIVSVPSGITEVEKRAVRDSAERAGAREVLLVSEPIAAAIGVGLPVDRPVGNMVIDIGGGTTEIAVMTLNDIVHDTSLRVGGDKMDEAIQQYIKRAYNLLIGERTAELIKLEIGSAFPLEEELELEIKGRDLIGGIPKTIKVTSVEIREALQEPISAIVEGLKQSLEQTPPELASDIVDRGIVMTGGGSLLRGLDLLLREATNLPITVAEDALLCVVLGCGKILDSIEIYEPVLIRRGHR</sequence>
<gene>
    <name evidence="6" type="primary">mreB</name>
    <name evidence="7" type="ORF">FJY75_08560</name>
</gene>
<comment type="subunit">
    <text evidence="6">Forms polymers.</text>
</comment>
<name>A0A937XCN8_UNCEI</name>
<dbReference type="InterPro" id="IPR004753">
    <property type="entry name" value="MreB"/>
</dbReference>
<dbReference type="AlphaFoldDB" id="A0A937XCN8"/>
<feature type="binding site" evidence="6">
    <location>
        <begin position="212"/>
        <end position="215"/>
    </location>
    <ligand>
        <name>ATP</name>
        <dbReference type="ChEBI" id="CHEBI:30616"/>
    </ligand>
</feature>
<evidence type="ECO:0000256" key="2">
    <source>
        <dbReference type="ARBA" id="ARBA00022741"/>
    </source>
</evidence>
<protein>
    <recommendedName>
        <fullName evidence="6">Cell shape-determining protein MreB</fullName>
    </recommendedName>
</protein>
<feature type="binding site" evidence="6">
    <location>
        <begin position="292"/>
        <end position="295"/>
    </location>
    <ligand>
        <name>ATP</name>
        <dbReference type="ChEBI" id="CHEBI:30616"/>
    </ligand>
</feature>
<dbReference type="InterPro" id="IPR056546">
    <property type="entry name" value="MreB_MamK-like"/>
</dbReference>